<dbReference type="InterPro" id="IPR028889">
    <property type="entry name" value="USP"/>
</dbReference>
<dbReference type="InterPro" id="IPR036871">
    <property type="entry name" value="PX_dom_sf"/>
</dbReference>
<dbReference type="Proteomes" id="UP000664859">
    <property type="component" value="Unassembled WGS sequence"/>
</dbReference>
<dbReference type="OrthoDB" id="6287070at2759"/>
<dbReference type="InterPro" id="IPR001683">
    <property type="entry name" value="PX_dom"/>
</dbReference>
<organism evidence="11 12">
    <name type="scientific">Tribonema minus</name>
    <dbReference type="NCBI Taxonomy" id="303371"/>
    <lineage>
        <taxon>Eukaryota</taxon>
        <taxon>Sar</taxon>
        <taxon>Stramenopiles</taxon>
        <taxon>Ochrophyta</taxon>
        <taxon>PX clade</taxon>
        <taxon>Xanthophyceae</taxon>
        <taxon>Tribonematales</taxon>
        <taxon>Tribonemataceae</taxon>
        <taxon>Tribonema</taxon>
    </lineage>
</organism>
<evidence type="ECO:0000313" key="12">
    <source>
        <dbReference type="Proteomes" id="UP000664859"/>
    </source>
</evidence>
<dbReference type="GO" id="GO:0035091">
    <property type="term" value="F:phosphatidylinositol binding"/>
    <property type="evidence" value="ECO:0007669"/>
    <property type="project" value="InterPro"/>
</dbReference>
<dbReference type="PROSITE" id="PS50195">
    <property type="entry name" value="PX"/>
    <property type="match status" value="1"/>
</dbReference>
<dbReference type="GO" id="GO:0004843">
    <property type="term" value="F:cysteine-type deubiquitinase activity"/>
    <property type="evidence" value="ECO:0007669"/>
    <property type="project" value="UniProtKB-EC"/>
</dbReference>
<dbReference type="Gene3D" id="3.90.70.10">
    <property type="entry name" value="Cysteine proteinases"/>
    <property type="match status" value="2"/>
</dbReference>
<dbReference type="PANTHER" id="PTHR24006">
    <property type="entry name" value="UBIQUITIN CARBOXYL-TERMINAL HYDROLASE"/>
    <property type="match status" value="1"/>
</dbReference>
<evidence type="ECO:0000259" key="9">
    <source>
        <dbReference type="PROSITE" id="PS50195"/>
    </source>
</evidence>
<dbReference type="SUPFAM" id="SSF54001">
    <property type="entry name" value="Cysteine proteinases"/>
    <property type="match status" value="1"/>
</dbReference>
<name>A0A836CLH8_9STRA</name>
<comment type="similarity">
    <text evidence="2">Belongs to the peptidase C19 family.</text>
</comment>
<evidence type="ECO:0000256" key="5">
    <source>
        <dbReference type="ARBA" id="ARBA00022786"/>
    </source>
</evidence>
<protein>
    <recommendedName>
        <fullName evidence="3">ubiquitinyl hydrolase 1</fullName>
        <ecNumber evidence="3">3.4.19.12</ecNumber>
    </recommendedName>
</protein>
<dbReference type="InterPro" id="IPR001394">
    <property type="entry name" value="Peptidase_C19_UCH"/>
</dbReference>
<keyword evidence="4" id="KW-0645">Protease</keyword>
<feature type="domain" description="USP" evidence="10">
    <location>
        <begin position="340"/>
        <end position="810"/>
    </location>
</feature>
<dbReference type="Gene3D" id="3.30.1520.10">
    <property type="entry name" value="Phox-like domain"/>
    <property type="match status" value="1"/>
</dbReference>
<gene>
    <name evidence="11" type="ORF">JKP88DRAFT_306632</name>
</gene>
<dbReference type="EC" id="3.4.19.12" evidence="3"/>
<evidence type="ECO:0000256" key="1">
    <source>
        <dbReference type="ARBA" id="ARBA00000707"/>
    </source>
</evidence>
<evidence type="ECO:0000256" key="8">
    <source>
        <dbReference type="SAM" id="MobiDB-lite"/>
    </source>
</evidence>
<evidence type="ECO:0000256" key="6">
    <source>
        <dbReference type="ARBA" id="ARBA00022801"/>
    </source>
</evidence>
<dbReference type="GO" id="GO:0005634">
    <property type="term" value="C:nucleus"/>
    <property type="evidence" value="ECO:0007669"/>
    <property type="project" value="UniProtKB-SubCell"/>
</dbReference>
<dbReference type="GO" id="GO:0005829">
    <property type="term" value="C:cytosol"/>
    <property type="evidence" value="ECO:0007669"/>
    <property type="project" value="TreeGrafter"/>
</dbReference>
<accession>A0A836CLH8</accession>
<dbReference type="GO" id="GO:0006508">
    <property type="term" value="P:proteolysis"/>
    <property type="evidence" value="ECO:0007669"/>
    <property type="project" value="UniProtKB-KW"/>
</dbReference>
<evidence type="ECO:0000256" key="7">
    <source>
        <dbReference type="ARBA" id="ARBA00022807"/>
    </source>
</evidence>
<dbReference type="GO" id="GO:0016579">
    <property type="term" value="P:protein deubiquitination"/>
    <property type="evidence" value="ECO:0007669"/>
    <property type="project" value="InterPro"/>
</dbReference>
<feature type="region of interest" description="Disordered" evidence="8">
    <location>
        <begin position="124"/>
        <end position="162"/>
    </location>
</feature>
<dbReference type="AlphaFoldDB" id="A0A836CLH8"/>
<keyword evidence="5" id="KW-0833">Ubl conjugation pathway</keyword>
<dbReference type="PROSITE" id="PS50235">
    <property type="entry name" value="USP_3"/>
    <property type="match status" value="1"/>
</dbReference>
<comment type="caution">
    <text evidence="11">The sequence shown here is derived from an EMBL/GenBank/DDBJ whole genome shotgun (WGS) entry which is preliminary data.</text>
</comment>
<sequence>MHAVWSVHKRYSAFVRLRAALKARYLGGHGAPAAGVKFTGDIPLHDILSHCKLHRHPLSRLVSHEKALEQRRADCSHFLQLLVGLRPVPQEVAAFLELLHEQRLALRTHGSGAYSYAIASPPLSVPASPPSSAGGASEGRGGSSPPLASPPSPDGSSAEDWSSDDDALYMQARAAVVVVDSREPGDAVNEDRGVAAAAAVATLNGGGGGNDRMEVVDEGDGGKGAEGGGEGAEQDMEATLLLEFVLGYIEGVVRGAVESQAPRRLQQAAAAAPLLSEDDQRLRMAQLASLHVAGLGEAELVLLLRHCDWSAQRAAALYQELVAAGKGFLEPVPAAPERVRGATNGGNTCYLDSLLFAMFACTSAFDWLLMKPLRRTDPASLHLLQMNLRFFVGQMRRGALVPGDHANVIRRCLVGCGWGTAAGVGGDSGALHSQQDVSELYGFLLSLFRAPTLPAVQLLRAALLFRRGASRCGAAHMDVSELYGFLLSLFRAPTLPLSERLFHGGVSTDYDSKLGGERALHLSLPPRAELDAGASSVALEQVLRYNLFDSRVEGLRRQVSGDLSERQVAAWKQVLLLPFYALEEPASAQEEHAVHHGRVMLPVVLKRYQLQQRDGGRGGGKGDAAGGLVHVRNQLPVIIPNKLDFSDFVSDGDAARAGDFVLVLRSAVCHRGGASLQSGHYVAYASAAAPTHVAATTVTDFRKAAAAAQQQPQKAPFDMAGAAAMETAAAASDASPSGEQATLPAAAAETATPFGCPWLLLDDLMRRGGEEGGGGGGATRVAALSSPPELAHAFGEELPVCAYMLFFELVDARGGAGGNVLQGLRESADLAMAQRLQVEEEGAATAAVCAQDNCPIS</sequence>
<feature type="domain" description="PX" evidence="9">
    <location>
        <begin position="1"/>
        <end position="105"/>
    </location>
</feature>
<dbReference type="PANTHER" id="PTHR24006:SF722">
    <property type="entry name" value="UBIQUITIN CARBOXYL-TERMINAL HYDROLASE 48"/>
    <property type="match status" value="1"/>
</dbReference>
<comment type="catalytic activity">
    <reaction evidence="1">
        <text>Thiol-dependent hydrolysis of ester, thioester, amide, peptide and isopeptide bonds formed by the C-terminal Gly of ubiquitin (a 76-residue protein attached to proteins as an intracellular targeting signal).</text>
        <dbReference type="EC" id="3.4.19.12"/>
    </reaction>
</comment>
<dbReference type="InterPro" id="IPR050164">
    <property type="entry name" value="Peptidase_C19"/>
</dbReference>
<keyword evidence="7" id="KW-0788">Thiol protease</keyword>
<evidence type="ECO:0000256" key="3">
    <source>
        <dbReference type="ARBA" id="ARBA00012759"/>
    </source>
</evidence>
<dbReference type="SUPFAM" id="SSF64268">
    <property type="entry name" value="PX domain"/>
    <property type="match status" value="1"/>
</dbReference>
<keyword evidence="12" id="KW-1185">Reference proteome</keyword>
<dbReference type="EMBL" id="JAFCMP010000083">
    <property type="protein sequence ID" value="KAG5187751.1"/>
    <property type="molecule type" value="Genomic_DNA"/>
</dbReference>
<proteinExistence type="inferred from homology"/>
<evidence type="ECO:0000256" key="2">
    <source>
        <dbReference type="ARBA" id="ARBA00009085"/>
    </source>
</evidence>
<keyword evidence="6" id="KW-0378">Hydrolase</keyword>
<dbReference type="Pfam" id="PF00443">
    <property type="entry name" value="UCH"/>
    <property type="match status" value="1"/>
</dbReference>
<evidence type="ECO:0000313" key="11">
    <source>
        <dbReference type="EMBL" id="KAG5187751.1"/>
    </source>
</evidence>
<dbReference type="InterPro" id="IPR038765">
    <property type="entry name" value="Papain-like_cys_pep_sf"/>
</dbReference>
<evidence type="ECO:0000259" key="10">
    <source>
        <dbReference type="PROSITE" id="PS50235"/>
    </source>
</evidence>
<evidence type="ECO:0000256" key="4">
    <source>
        <dbReference type="ARBA" id="ARBA00022670"/>
    </source>
</evidence>
<reference evidence="11" key="1">
    <citation type="submission" date="2021-02" db="EMBL/GenBank/DDBJ databases">
        <title>First Annotated Genome of the Yellow-green Alga Tribonema minus.</title>
        <authorList>
            <person name="Mahan K.M."/>
        </authorList>
    </citation>
    <scope>NUCLEOTIDE SEQUENCE</scope>
    <source>
        <strain evidence="11">UTEX B ZZ1240</strain>
    </source>
</reference>